<keyword evidence="1" id="KW-0812">Transmembrane</keyword>
<dbReference type="STRING" id="1121927.GOHSU_53_00170"/>
<keyword evidence="1" id="KW-1133">Transmembrane helix</keyword>
<feature type="transmembrane region" description="Helical" evidence="1">
    <location>
        <begin position="21"/>
        <end position="41"/>
    </location>
</feature>
<evidence type="ECO:0000256" key="1">
    <source>
        <dbReference type="SAM" id="Phobius"/>
    </source>
</evidence>
<dbReference type="RefSeq" id="WP_005943555.1">
    <property type="nucleotide sequence ID" value="NZ_ATVK01000027.1"/>
</dbReference>
<keyword evidence="3" id="KW-1185">Reference proteome</keyword>
<keyword evidence="1" id="KW-0472">Membrane</keyword>
<evidence type="ECO:0000313" key="2">
    <source>
        <dbReference type="EMBL" id="GAC58815.1"/>
    </source>
</evidence>
<protein>
    <recommendedName>
        <fullName evidence="4">Two-component histidine kinase</fullName>
    </recommendedName>
</protein>
<comment type="caution">
    <text evidence="2">The sequence shown here is derived from an EMBL/GenBank/DDBJ whole genome shotgun (WGS) entry which is preliminary data.</text>
</comment>
<feature type="transmembrane region" description="Helical" evidence="1">
    <location>
        <begin position="128"/>
        <end position="148"/>
    </location>
</feature>
<feature type="transmembrane region" description="Helical" evidence="1">
    <location>
        <begin position="73"/>
        <end position="93"/>
    </location>
</feature>
<dbReference type="eggNOG" id="COG3850">
    <property type="taxonomic scope" value="Bacteria"/>
</dbReference>
<dbReference type="AlphaFoldDB" id="L7LCG1"/>
<organism evidence="2 3">
    <name type="scientific">Gordonia hirsuta DSM 44140 = NBRC 16056</name>
    <dbReference type="NCBI Taxonomy" id="1121927"/>
    <lineage>
        <taxon>Bacteria</taxon>
        <taxon>Bacillati</taxon>
        <taxon>Actinomycetota</taxon>
        <taxon>Actinomycetes</taxon>
        <taxon>Mycobacteriales</taxon>
        <taxon>Gordoniaceae</taxon>
        <taxon>Gordonia</taxon>
    </lineage>
</organism>
<reference evidence="2 3" key="1">
    <citation type="submission" date="2012-12" db="EMBL/GenBank/DDBJ databases">
        <title>Whole genome shotgun sequence of Gordonia hirsuta NBRC 16056.</title>
        <authorList>
            <person name="Isaki-Nakamura S."/>
            <person name="Hosoyama A."/>
            <person name="Tsuchikane K."/>
            <person name="Katsumata H."/>
            <person name="Baba S."/>
            <person name="Yamazaki S."/>
            <person name="Fujita N."/>
        </authorList>
    </citation>
    <scope>NUCLEOTIDE SEQUENCE [LARGE SCALE GENOMIC DNA]</scope>
    <source>
        <strain evidence="2 3">NBRC 16056</strain>
    </source>
</reference>
<proteinExistence type="predicted"/>
<dbReference type="Proteomes" id="UP000053405">
    <property type="component" value="Unassembled WGS sequence"/>
</dbReference>
<accession>L7LCG1</accession>
<evidence type="ECO:0000313" key="3">
    <source>
        <dbReference type="Proteomes" id="UP000053405"/>
    </source>
</evidence>
<dbReference type="EMBL" id="BANT01000053">
    <property type="protein sequence ID" value="GAC58815.1"/>
    <property type="molecule type" value="Genomic_DNA"/>
</dbReference>
<gene>
    <name evidence="2" type="ORF">GOHSU_53_00170</name>
</gene>
<sequence>MKRSSRGIRIGDIRELLGLSTPAATILVAGFVVTFGLIAVVAAPQGALVAGLLAWVLVGTAALLLVRSQGDPLPVPVTAAIAAAGPIAGVLVFPNLPGEVEYPLQFWPLPATTALGTFLCVRGRTGSGWLSMLLVSIVCWIWAASSGYGTGPAVVMSGLNLAPMLMATFFALTIRPAARDLFELRQEGVAAAVAEASHNAHLEERDRQLVVLDERARPYLERLARPESLTPDERRACTLAEARLRDSLRAPILDSPALVEAVWRARLRGVEVILLDDRGLDDADQQVRERICAAVVEAVEGIQAGTVTVRVLPPGRPVRVTVVQICGDRVSRREFDQRGAPIRS</sequence>
<evidence type="ECO:0008006" key="4">
    <source>
        <dbReference type="Google" id="ProtNLM"/>
    </source>
</evidence>
<dbReference type="OrthoDB" id="4465106at2"/>
<name>L7LCG1_9ACTN</name>
<feature type="transmembrane region" description="Helical" evidence="1">
    <location>
        <begin position="47"/>
        <end position="66"/>
    </location>
</feature>
<feature type="transmembrane region" description="Helical" evidence="1">
    <location>
        <begin position="154"/>
        <end position="174"/>
    </location>
</feature>
<feature type="transmembrane region" description="Helical" evidence="1">
    <location>
        <begin position="105"/>
        <end position="121"/>
    </location>
</feature>